<dbReference type="Proteomes" id="UP000178235">
    <property type="component" value="Unassembled WGS sequence"/>
</dbReference>
<dbReference type="NCBIfam" id="TIGR01509">
    <property type="entry name" value="HAD-SF-IA-v3"/>
    <property type="match status" value="1"/>
</dbReference>
<evidence type="ECO:0000313" key="1">
    <source>
        <dbReference type="EMBL" id="OGI68092.1"/>
    </source>
</evidence>
<proteinExistence type="predicted"/>
<dbReference type="Gene3D" id="1.10.150.240">
    <property type="entry name" value="Putative phosphatase, domain 2"/>
    <property type="match status" value="1"/>
</dbReference>
<sequence>MIKAAIFDLNGIFLQSPGLEEGFRLSIKEFIAMLRRKEKVSEEMIGFAREFKKRGIKVFFLSNSLEEVARYYREQYPWIDEIADKVYFSFETGLKKPDTRAWENILSENDLKPEECVYFDDQEKHVAASQSVGIQAFLFTGEKDFQEKIRELKLL</sequence>
<dbReference type="PANTHER" id="PTHR43611:SF3">
    <property type="entry name" value="FLAVIN MONONUCLEOTIDE HYDROLASE 1, CHLOROPLATIC"/>
    <property type="match status" value="1"/>
</dbReference>
<dbReference type="EMBL" id="MFTS01000005">
    <property type="protein sequence ID" value="OGI68092.1"/>
    <property type="molecule type" value="Genomic_DNA"/>
</dbReference>
<gene>
    <name evidence="1" type="ORF">A2738_02815</name>
</gene>
<accession>A0A1F6VER0</accession>
<reference evidence="1 2" key="1">
    <citation type="journal article" date="2016" name="Nat. Commun.">
        <title>Thousands of microbial genomes shed light on interconnected biogeochemical processes in an aquifer system.</title>
        <authorList>
            <person name="Anantharaman K."/>
            <person name="Brown C.T."/>
            <person name="Hug L.A."/>
            <person name="Sharon I."/>
            <person name="Castelle C.J."/>
            <person name="Probst A.J."/>
            <person name="Thomas B.C."/>
            <person name="Singh A."/>
            <person name="Wilkins M.J."/>
            <person name="Karaoz U."/>
            <person name="Brodie E.L."/>
            <person name="Williams K.H."/>
            <person name="Hubbard S.S."/>
            <person name="Banfield J.F."/>
        </authorList>
    </citation>
    <scope>NUCLEOTIDE SEQUENCE [LARGE SCALE GENOMIC DNA]</scope>
</reference>
<comment type="caution">
    <text evidence="1">The sequence shown here is derived from an EMBL/GenBank/DDBJ whole genome shotgun (WGS) entry which is preliminary data.</text>
</comment>
<dbReference type="Pfam" id="PF00702">
    <property type="entry name" value="Hydrolase"/>
    <property type="match status" value="1"/>
</dbReference>
<dbReference type="InterPro" id="IPR036412">
    <property type="entry name" value="HAD-like_sf"/>
</dbReference>
<protein>
    <recommendedName>
        <fullName evidence="3">FCP1 homology domain-containing protein</fullName>
    </recommendedName>
</protein>
<evidence type="ECO:0008006" key="3">
    <source>
        <dbReference type="Google" id="ProtNLM"/>
    </source>
</evidence>
<evidence type="ECO:0000313" key="2">
    <source>
        <dbReference type="Proteomes" id="UP000178235"/>
    </source>
</evidence>
<dbReference type="Gene3D" id="3.40.50.1000">
    <property type="entry name" value="HAD superfamily/HAD-like"/>
    <property type="match status" value="1"/>
</dbReference>
<dbReference type="InterPro" id="IPR006439">
    <property type="entry name" value="HAD-SF_hydro_IA"/>
</dbReference>
<dbReference type="SUPFAM" id="SSF56784">
    <property type="entry name" value="HAD-like"/>
    <property type="match status" value="1"/>
</dbReference>
<organism evidence="1 2">
    <name type="scientific">Candidatus Nomurabacteria bacterium RIFCSPHIGHO2_01_FULL_42_15</name>
    <dbReference type="NCBI Taxonomy" id="1801742"/>
    <lineage>
        <taxon>Bacteria</taxon>
        <taxon>Candidatus Nomuraibacteriota</taxon>
    </lineage>
</organism>
<dbReference type="InterPro" id="IPR023214">
    <property type="entry name" value="HAD_sf"/>
</dbReference>
<dbReference type="PANTHER" id="PTHR43611">
    <property type="entry name" value="ALPHA-D-GLUCOSE 1-PHOSPHATE PHOSPHATASE"/>
    <property type="match status" value="1"/>
</dbReference>
<dbReference type="AlphaFoldDB" id="A0A1F6VER0"/>
<dbReference type="InterPro" id="IPR023198">
    <property type="entry name" value="PGP-like_dom2"/>
</dbReference>
<name>A0A1F6VER0_9BACT</name>